<dbReference type="InterPro" id="IPR051128">
    <property type="entry name" value="EgtD_Methyltrsf_superfamily"/>
</dbReference>
<protein>
    <recommendedName>
        <fullName evidence="3">Ubiquitin-like domain-containing protein</fullName>
    </recommendedName>
</protein>
<dbReference type="eggNOG" id="ENOG502RXWC">
    <property type="taxonomic scope" value="Eukaryota"/>
</dbReference>
<dbReference type="Pfam" id="PF10302">
    <property type="entry name" value="Dsc3_N"/>
    <property type="match status" value="1"/>
</dbReference>
<evidence type="ECO:0000259" key="3">
    <source>
        <dbReference type="PROSITE" id="PS50053"/>
    </source>
</evidence>
<comment type="caution">
    <text evidence="4">The sequence shown here is derived from an EMBL/GenBank/DDBJ whole genome shotgun (WGS) entry which is preliminary data.</text>
</comment>
<dbReference type="PANTHER" id="PTHR43397">
    <property type="entry name" value="ERGOTHIONEINE BIOSYNTHESIS PROTEIN 1"/>
    <property type="match status" value="1"/>
</dbReference>
<dbReference type="PROSITE" id="PS50053">
    <property type="entry name" value="UBIQUITIN_2"/>
    <property type="match status" value="1"/>
</dbReference>
<evidence type="ECO:0000313" key="4">
    <source>
        <dbReference type="EMBL" id="KTB28660.1"/>
    </source>
</evidence>
<accession>A0A0W0EX76</accession>
<dbReference type="PANTHER" id="PTHR43397:SF2">
    <property type="entry name" value="HISTIDINE-SPECIFIC METHYLTRANSFERASE SAM-DEPENDENT DOMAIN-CONTAINING PROTEIN"/>
    <property type="match status" value="1"/>
</dbReference>
<evidence type="ECO:0000256" key="1">
    <source>
        <dbReference type="SAM" id="MobiDB-lite"/>
    </source>
</evidence>
<dbReference type="InterPro" id="IPR016187">
    <property type="entry name" value="CTDL_fold"/>
</dbReference>
<dbReference type="SUPFAM" id="SSF56436">
    <property type="entry name" value="C-type lectin-like"/>
    <property type="match status" value="1"/>
</dbReference>
<dbReference type="AlphaFoldDB" id="A0A0W0EX76"/>
<dbReference type="Gene3D" id="3.10.20.90">
    <property type="entry name" value="Phosphatidylinositol 3-kinase Catalytic Subunit, Chain A, domain 1"/>
    <property type="match status" value="1"/>
</dbReference>
<reference evidence="4 5" key="1">
    <citation type="submission" date="2015-12" db="EMBL/GenBank/DDBJ databases">
        <title>Draft genome sequence of Moniliophthora roreri, the causal agent of frosty pod rot of cacao.</title>
        <authorList>
            <person name="Aime M.C."/>
            <person name="Diaz-Valderrama J.R."/>
            <person name="Kijpornyongpan T."/>
            <person name="Phillips-Mora W."/>
        </authorList>
    </citation>
    <scope>NUCLEOTIDE SEQUENCE [LARGE SCALE GENOMIC DNA]</scope>
    <source>
        <strain evidence="4 5">MCA 2952</strain>
    </source>
</reference>
<sequence>MVSIFSVVLDPSSLGAIQHSFSSSSPVSESETGSEHSCSSSSSNTVDAENFPLPQSYVQLNPKLLNADLIKDLYESHAQDGLLGLCLTESRISEGTHWSAKRWNQYEYLLSTAPQGNFPIQAPRDDADILLIFSVALLRPIIAFAYQDGSSLYILERPPIAFSPTSLTSCYNPPSQPSNATLEPENAVGNIPSLEEWSRLWTIWDLRGIDPHVDDPDHCHNHSEVPERDEDWPSLETIITFRDGVRARLARLYDELNTGKRRLTRNIARTLVMTHEHEGFHVETLLYMLIQRGGTGTLPPLGFTIPPWTALAEQFNQIPPPSTPYATVGPAEIVLGHQDSEGDDDGELKFEVQDHEYGWDNESPPRSVSVGAFRAEWRPVTNAEFEVFWRDCQGKVPMPESWVEEDGELQVRTLYGPVPMHVAQHWPVLTSYDDLAAYAQSKGGRLPTEPELRLFLDTYDVGFEGGASLGFRHWHPVPATAGLDANEGRGSNGAVWEWTSTVFDGHEGLVPTKLFTGYSTDFFDTKHQVVLGASYATIPRLARRTVRNFYQHNYPYPWVNMALSEKAKGKQRAIDPGPEAGLSISQQTVNVPQSLVIRFTEDVPDLEISVTEKDSIKDVKNTIHRERPQLKNRRLRLIHSGRLLTDGTFLYSWLKKLDERQKRAATSDEGKGEGGVDAVTNTSLSTVAAWLHCSVGREIEQNEEEEDGSQLQQIQPARGFDRLASMGFSESDIASIRRQFHIQNDSFLNGDLDDDNYDEHARALEEQWIDSLDSSDNTSLSTSSNSNSSAMQGILVGFFFPFLPFFINSNKPGQPIFWEDGTEQPPSEPVVFSRTMQMGLLAGFMINILFGMWRFLLDAS</sequence>
<gene>
    <name evidence="4" type="ORF">WG66_18863</name>
</gene>
<dbReference type="SUPFAM" id="SSF54236">
    <property type="entry name" value="Ubiquitin-like"/>
    <property type="match status" value="1"/>
</dbReference>
<feature type="compositionally biased region" description="Low complexity" evidence="1">
    <location>
        <begin position="24"/>
        <end position="43"/>
    </location>
</feature>
<dbReference type="Proteomes" id="UP000054988">
    <property type="component" value="Unassembled WGS sequence"/>
</dbReference>
<dbReference type="InterPro" id="IPR005532">
    <property type="entry name" value="SUMF_dom"/>
</dbReference>
<dbReference type="InterPro" id="IPR019413">
    <property type="entry name" value="Dsc3_ub-like_dom"/>
</dbReference>
<keyword evidence="2" id="KW-1133">Transmembrane helix</keyword>
<dbReference type="InterPro" id="IPR029071">
    <property type="entry name" value="Ubiquitin-like_domsf"/>
</dbReference>
<dbReference type="InterPro" id="IPR042095">
    <property type="entry name" value="SUMF_sf"/>
</dbReference>
<feature type="domain" description="Ubiquitin-like" evidence="3">
    <location>
        <begin position="593"/>
        <end position="650"/>
    </location>
</feature>
<dbReference type="InterPro" id="IPR025390">
    <property type="entry name" value="Dsc3_C"/>
</dbReference>
<dbReference type="Gene3D" id="3.90.1580.10">
    <property type="entry name" value="paralog of FGE (formylglycine-generating enzyme)"/>
    <property type="match status" value="1"/>
</dbReference>
<dbReference type="Pfam" id="PF03781">
    <property type="entry name" value="FGE-sulfatase"/>
    <property type="match status" value="2"/>
</dbReference>
<proteinExistence type="predicted"/>
<keyword evidence="2" id="KW-0812">Transmembrane</keyword>
<dbReference type="EMBL" id="LATX01002469">
    <property type="protein sequence ID" value="KTB28660.1"/>
    <property type="molecule type" value="Genomic_DNA"/>
</dbReference>
<name>A0A0W0EX76_MONRR</name>
<dbReference type="Pfam" id="PF13373">
    <property type="entry name" value="Dsc3_C"/>
    <property type="match status" value="1"/>
</dbReference>
<feature type="transmembrane region" description="Helical" evidence="2">
    <location>
        <begin position="838"/>
        <end position="856"/>
    </location>
</feature>
<feature type="region of interest" description="Disordered" evidence="1">
    <location>
        <begin position="24"/>
        <end position="46"/>
    </location>
</feature>
<organism evidence="4 5">
    <name type="scientific">Moniliophthora roreri</name>
    <name type="common">Frosty pod rot fungus</name>
    <name type="synonym">Monilia roreri</name>
    <dbReference type="NCBI Taxonomy" id="221103"/>
    <lineage>
        <taxon>Eukaryota</taxon>
        <taxon>Fungi</taxon>
        <taxon>Dikarya</taxon>
        <taxon>Basidiomycota</taxon>
        <taxon>Agaricomycotina</taxon>
        <taxon>Agaricomycetes</taxon>
        <taxon>Agaricomycetidae</taxon>
        <taxon>Agaricales</taxon>
        <taxon>Marasmiineae</taxon>
        <taxon>Marasmiaceae</taxon>
        <taxon>Moniliophthora</taxon>
    </lineage>
</organism>
<evidence type="ECO:0000313" key="5">
    <source>
        <dbReference type="Proteomes" id="UP000054988"/>
    </source>
</evidence>
<evidence type="ECO:0000256" key="2">
    <source>
        <dbReference type="SAM" id="Phobius"/>
    </source>
</evidence>
<dbReference type="InterPro" id="IPR000626">
    <property type="entry name" value="Ubiquitin-like_dom"/>
</dbReference>
<keyword evidence="2" id="KW-0472">Membrane</keyword>